<evidence type="ECO:0000256" key="1">
    <source>
        <dbReference type="SAM" id="MobiDB-lite"/>
    </source>
</evidence>
<keyword evidence="2" id="KW-0472">Membrane</keyword>
<proteinExistence type="predicted"/>
<organism evidence="3 4">
    <name type="scientific">Arthrobotrys musiformis</name>
    <dbReference type="NCBI Taxonomy" id="47236"/>
    <lineage>
        <taxon>Eukaryota</taxon>
        <taxon>Fungi</taxon>
        <taxon>Dikarya</taxon>
        <taxon>Ascomycota</taxon>
        <taxon>Pezizomycotina</taxon>
        <taxon>Orbiliomycetes</taxon>
        <taxon>Orbiliales</taxon>
        <taxon>Orbiliaceae</taxon>
        <taxon>Arthrobotrys</taxon>
    </lineage>
</organism>
<keyword evidence="4" id="KW-1185">Reference proteome</keyword>
<feature type="region of interest" description="Disordered" evidence="1">
    <location>
        <begin position="327"/>
        <end position="369"/>
    </location>
</feature>
<sequence>MLEVEVEVQRAQVTVRDVELEAQRGQVNVRDVELEVRRTQVTVRDVEIEHARVRSEYWVLKVAKSRVGAIWFCFANFVSFIFILLVFLGNIYPSTTMFAMISIDLHPQFNNTLSFEIYRADNYTGTNPLTNRTEQPRYLYLGFSGHCNIYDNNSTHFNQYSKECTKSFVQPLLLPNGTLQNGAGKIRDTATHNVNFEQVYQMWKASAAFMILVMIYNVAGIAVVCAGKYEFVFKYFWIVAILLSIPPAVLAPVALSKVYSPLNGAQIPRWGVAFNKTGAGQCLGLGFFLLAMLLTFIGHPILFIVAIVIVGFSVAIVWWAFSCCSGGKPKEEDEEGNNSERGRREAEERRWKEERRRRKKGEEGSIMQF</sequence>
<feature type="transmembrane region" description="Helical" evidence="2">
    <location>
        <begin position="69"/>
        <end position="92"/>
    </location>
</feature>
<dbReference type="Proteomes" id="UP001370758">
    <property type="component" value="Unassembled WGS sequence"/>
</dbReference>
<feature type="transmembrane region" description="Helical" evidence="2">
    <location>
        <begin position="207"/>
        <end position="229"/>
    </location>
</feature>
<evidence type="ECO:0000256" key="2">
    <source>
        <dbReference type="SAM" id="Phobius"/>
    </source>
</evidence>
<reference evidence="3 4" key="1">
    <citation type="submission" date="2023-08" db="EMBL/GenBank/DDBJ databases">
        <authorList>
            <person name="Palmer J.M."/>
        </authorList>
    </citation>
    <scope>NUCLEOTIDE SEQUENCE [LARGE SCALE GENOMIC DNA]</scope>
    <source>
        <strain evidence="3 4">TWF481</strain>
    </source>
</reference>
<dbReference type="EMBL" id="JAVHJL010000011">
    <property type="protein sequence ID" value="KAK6496360.1"/>
    <property type="molecule type" value="Genomic_DNA"/>
</dbReference>
<feature type="transmembrane region" description="Helical" evidence="2">
    <location>
        <begin position="301"/>
        <end position="321"/>
    </location>
</feature>
<feature type="transmembrane region" description="Helical" evidence="2">
    <location>
        <begin position="235"/>
        <end position="256"/>
    </location>
</feature>
<feature type="compositionally biased region" description="Basic and acidic residues" evidence="1">
    <location>
        <begin position="338"/>
        <end position="354"/>
    </location>
</feature>
<evidence type="ECO:0000313" key="3">
    <source>
        <dbReference type="EMBL" id="KAK6496360.1"/>
    </source>
</evidence>
<name>A0AAV9VZ43_9PEZI</name>
<feature type="transmembrane region" description="Helical" evidence="2">
    <location>
        <begin position="277"/>
        <end position="295"/>
    </location>
</feature>
<evidence type="ECO:0000313" key="4">
    <source>
        <dbReference type="Proteomes" id="UP001370758"/>
    </source>
</evidence>
<dbReference type="AlphaFoldDB" id="A0AAV9VZ43"/>
<comment type="caution">
    <text evidence="3">The sequence shown here is derived from an EMBL/GenBank/DDBJ whole genome shotgun (WGS) entry which is preliminary data.</text>
</comment>
<accession>A0AAV9VZ43</accession>
<keyword evidence="2" id="KW-1133">Transmembrane helix</keyword>
<gene>
    <name evidence="3" type="ORF">TWF481_002385</name>
</gene>
<keyword evidence="2" id="KW-0812">Transmembrane</keyword>
<protein>
    <submittedName>
        <fullName evidence="3">Uncharacterized protein</fullName>
    </submittedName>
</protein>